<keyword evidence="1" id="KW-1185">Reference proteome</keyword>
<dbReference type="Proteomes" id="UP000887574">
    <property type="component" value="Unplaced"/>
</dbReference>
<protein>
    <submittedName>
        <fullName evidence="2">Uncharacterized protein</fullName>
    </submittedName>
</protein>
<accession>A0A915DFD5</accession>
<proteinExistence type="predicted"/>
<evidence type="ECO:0000313" key="2">
    <source>
        <dbReference type="WBParaSite" id="jg1898"/>
    </source>
</evidence>
<evidence type="ECO:0000313" key="1">
    <source>
        <dbReference type="Proteomes" id="UP000887574"/>
    </source>
</evidence>
<sequence length="111" mass="13191">MRSTQRFVVYWNTARLIFDRYRTWKGLPFFSDSLRLVRPTVQWLIYLRWRFNRLRHFAKKSLKQCNSHASRIYAASKSSDMGRSAEGFARLREFPKTLGAVDGKQHCNCKA</sequence>
<dbReference type="WBParaSite" id="jg1898">
    <property type="protein sequence ID" value="jg1898"/>
    <property type="gene ID" value="jg1898"/>
</dbReference>
<dbReference type="AlphaFoldDB" id="A0A915DFD5"/>
<reference evidence="2" key="1">
    <citation type="submission" date="2022-11" db="UniProtKB">
        <authorList>
            <consortium name="WormBaseParasite"/>
        </authorList>
    </citation>
    <scope>IDENTIFICATION</scope>
</reference>
<name>A0A915DFD5_9BILA</name>
<organism evidence="1 2">
    <name type="scientific">Ditylenchus dipsaci</name>
    <dbReference type="NCBI Taxonomy" id="166011"/>
    <lineage>
        <taxon>Eukaryota</taxon>
        <taxon>Metazoa</taxon>
        <taxon>Ecdysozoa</taxon>
        <taxon>Nematoda</taxon>
        <taxon>Chromadorea</taxon>
        <taxon>Rhabditida</taxon>
        <taxon>Tylenchina</taxon>
        <taxon>Tylenchomorpha</taxon>
        <taxon>Sphaerularioidea</taxon>
        <taxon>Anguinidae</taxon>
        <taxon>Anguininae</taxon>
        <taxon>Ditylenchus</taxon>
    </lineage>
</organism>